<dbReference type="Gene3D" id="6.10.250.660">
    <property type="match status" value="1"/>
</dbReference>
<evidence type="ECO:0000256" key="5">
    <source>
        <dbReference type="ARBA" id="ARBA00023054"/>
    </source>
</evidence>
<dbReference type="InterPro" id="IPR019933">
    <property type="entry name" value="DivIVA_domain"/>
</dbReference>
<evidence type="ECO:0000313" key="9">
    <source>
        <dbReference type="EMBL" id="MEQ2422833.1"/>
    </source>
</evidence>
<evidence type="ECO:0000256" key="2">
    <source>
        <dbReference type="ARBA" id="ARBA00009008"/>
    </source>
</evidence>
<evidence type="ECO:0000256" key="6">
    <source>
        <dbReference type="ARBA" id="ARBA00023306"/>
    </source>
</evidence>
<protein>
    <submittedName>
        <fullName evidence="9">DivIVA domain-containing protein</fullName>
    </submittedName>
</protein>
<keyword evidence="6" id="KW-0131">Cell cycle</keyword>
<comment type="caution">
    <text evidence="9">The sequence shown here is derived from an EMBL/GenBank/DDBJ whole genome shotgun (WGS) entry which is preliminary data.</text>
</comment>
<evidence type="ECO:0000256" key="8">
    <source>
        <dbReference type="SAM" id="MobiDB-lite"/>
    </source>
</evidence>
<dbReference type="EMBL" id="JBBMEU010000055">
    <property type="protein sequence ID" value="MEQ2422833.1"/>
    <property type="molecule type" value="Genomic_DNA"/>
</dbReference>
<gene>
    <name evidence="9" type="ORF">WMO23_08860</name>
</gene>
<evidence type="ECO:0000256" key="4">
    <source>
        <dbReference type="ARBA" id="ARBA00022618"/>
    </source>
</evidence>
<reference evidence="9 10" key="1">
    <citation type="submission" date="2024-03" db="EMBL/GenBank/DDBJ databases">
        <title>Human intestinal bacterial collection.</title>
        <authorList>
            <person name="Pauvert C."/>
            <person name="Hitch T.C.A."/>
            <person name="Clavel T."/>
        </authorList>
    </citation>
    <scope>NUCLEOTIDE SEQUENCE [LARGE SCALE GENOMIC DNA]</scope>
    <source>
        <strain evidence="9 10">CLA-AA-H81</strain>
    </source>
</reference>
<keyword evidence="5 7" id="KW-0175">Coiled coil</keyword>
<name>A0ABV1CXF8_9FIRM</name>
<evidence type="ECO:0000256" key="1">
    <source>
        <dbReference type="ARBA" id="ARBA00004496"/>
    </source>
</evidence>
<evidence type="ECO:0000313" key="10">
    <source>
        <dbReference type="Proteomes" id="UP001433088"/>
    </source>
</evidence>
<dbReference type="InterPro" id="IPR007793">
    <property type="entry name" value="DivIVA_fam"/>
</dbReference>
<keyword evidence="3" id="KW-0963">Cytoplasm</keyword>
<dbReference type="PANTHER" id="PTHR35794:SF2">
    <property type="entry name" value="CELL DIVISION PROTEIN DIVIVA"/>
    <property type="match status" value="1"/>
</dbReference>
<dbReference type="Proteomes" id="UP001433088">
    <property type="component" value="Unassembled WGS sequence"/>
</dbReference>
<comment type="similarity">
    <text evidence="2">Belongs to the DivIVA family.</text>
</comment>
<comment type="subcellular location">
    <subcellularLocation>
        <location evidence="1">Cytoplasm</location>
    </subcellularLocation>
</comment>
<dbReference type="PANTHER" id="PTHR35794">
    <property type="entry name" value="CELL DIVISION PROTEIN DIVIVA"/>
    <property type="match status" value="1"/>
</dbReference>
<accession>A0ABV1CXF8</accession>
<dbReference type="Pfam" id="PF05103">
    <property type="entry name" value="DivIVA"/>
    <property type="match status" value="1"/>
</dbReference>
<feature type="coiled-coil region" evidence="7">
    <location>
        <begin position="85"/>
        <end position="123"/>
    </location>
</feature>
<keyword evidence="4" id="KW-0132">Cell division</keyword>
<dbReference type="NCBIfam" id="TIGR03544">
    <property type="entry name" value="DivI1A_domain"/>
    <property type="match status" value="1"/>
</dbReference>
<evidence type="ECO:0000256" key="3">
    <source>
        <dbReference type="ARBA" id="ARBA00022490"/>
    </source>
</evidence>
<dbReference type="RefSeq" id="WP_036201224.1">
    <property type="nucleotide sequence ID" value="NZ_JBBMEU010000055.1"/>
</dbReference>
<feature type="compositionally biased region" description="Basic and acidic residues" evidence="8">
    <location>
        <begin position="181"/>
        <end position="200"/>
    </location>
</feature>
<sequence>MLTPMDIHNKEFKRGFRGYSEEDVDAFMNNIAGDYEKVYREYCELKERCDSLQDKLTQYEKMEATMNSTLMLAQQTAENVKVSARKEADLILQEAESKKKQMLDETMMNLQQSRQEWEKLKAQTGAYRAKCRAILTSQLKLLDDMALDGEGAAPVAADKSVAVKPAAPAVAVSTEAAQKAVPDHGSHDDSDAKKDAKKAQ</sequence>
<keyword evidence="10" id="KW-1185">Reference proteome</keyword>
<organism evidence="9 10">
    <name type="scientific">Megasphaera intestinihominis</name>
    <dbReference type="NCBI Taxonomy" id="3133159"/>
    <lineage>
        <taxon>Bacteria</taxon>
        <taxon>Bacillati</taxon>
        <taxon>Bacillota</taxon>
        <taxon>Negativicutes</taxon>
        <taxon>Veillonellales</taxon>
        <taxon>Veillonellaceae</taxon>
        <taxon>Megasphaera</taxon>
    </lineage>
</organism>
<proteinExistence type="inferred from homology"/>
<evidence type="ECO:0000256" key="7">
    <source>
        <dbReference type="SAM" id="Coils"/>
    </source>
</evidence>
<feature type="region of interest" description="Disordered" evidence="8">
    <location>
        <begin position="171"/>
        <end position="200"/>
    </location>
</feature>